<feature type="transmembrane region" description="Helical" evidence="1">
    <location>
        <begin position="37"/>
        <end position="52"/>
    </location>
</feature>
<dbReference type="AlphaFoldDB" id="A0A381ZJ12"/>
<feature type="transmembrane region" description="Helical" evidence="1">
    <location>
        <begin position="9"/>
        <end position="25"/>
    </location>
</feature>
<dbReference type="Gene3D" id="3.30.70.1230">
    <property type="entry name" value="Nucleotide cyclase"/>
    <property type="match status" value="1"/>
</dbReference>
<evidence type="ECO:0008006" key="3">
    <source>
        <dbReference type="Google" id="ProtNLM"/>
    </source>
</evidence>
<protein>
    <recommendedName>
        <fullName evidence="3">Guanylate cyclase domain-containing protein</fullName>
    </recommendedName>
</protein>
<sequence>MYRFKKEQILINILSSVVLLILPFYRQDLGHDCNRLIFFHGISAITALYYRNQFIGNLMKRYEHLCSLVPRRIARIISITDGKVNINNIFQTQERYTVCLCADWRNYQLLTQQLSYEKLSELTENFYDIIFDKLDNVIPDGDYFVDWNADELFIIFYSTDSSNTAIREKSLNFAHSLSTDIYMEISSVFDINLKFDIGLSCGTGLLGLQGPKNLKKTTLTGETAGIAKRLETQAKSIRNNNDDIPSFPQIIMDSKLNKTAIQLQIFKKQKFQQLQGTEKNIIGDDYYLWQFDGR</sequence>
<accession>A0A381ZJ12</accession>
<keyword evidence="1" id="KW-0812">Transmembrane</keyword>
<name>A0A381ZJ12_9ZZZZ</name>
<keyword evidence="1" id="KW-1133">Transmembrane helix</keyword>
<keyword evidence="1" id="KW-0472">Membrane</keyword>
<evidence type="ECO:0000313" key="2">
    <source>
        <dbReference type="EMBL" id="SVA88961.1"/>
    </source>
</evidence>
<organism evidence="2">
    <name type="scientific">marine metagenome</name>
    <dbReference type="NCBI Taxonomy" id="408172"/>
    <lineage>
        <taxon>unclassified sequences</taxon>
        <taxon>metagenomes</taxon>
        <taxon>ecological metagenomes</taxon>
    </lineage>
</organism>
<dbReference type="InterPro" id="IPR029787">
    <property type="entry name" value="Nucleotide_cyclase"/>
</dbReference>
<gene>
    <name evidence="2" type="ORF">METZ01_LOCUS141815</name>
</gene>
<reference evidence="2" key="1">
    <citation type="submission" date="2018-05" db="EMBL/GenBank/DDBJ databases">
        <authorList>
            <person name="Lanie J.A."/>
            <person name="Ng W.-L."/>
            <person name="Kazmierczak K.M."/>
            <person name="Andrzejewski T.M."/>
            <person name="Davidsen T.M."/>
            <person name="Wayne K.J."/>
            <person name="Tettelin H."/>
            <person name="Glass J.I."/>
            <person name="Rusch D."/>
            <person name="Podicherti R."/>
            <person name="Tsui H.-C.T."/>
            <person name="Winkler M.E."/>
        </authorList>
    </citation>
    <scope>NUCLEOTIDE SEQUENCE</scope>
</reference>
<dbReference type="SUPFAM" id="SSF55073">
    <property type="entry name" value="Nucleotide cyclase"/>
    <property type="match status" value="1"/>
</dbReference>
<dbReference type="EMBL" id="UINC01021429">
    <property type="protein sequence ID" value="SVA88961.1"/>
    <property type="molecule type" value="Genomic_DNA"/>
</dbReference>
<proteinExistence type="predicted"/>
<evidence type="ECO:0000256" key="1">
    <source>
        <dbReference type="SAM" id="Phobius"/>
    </source>
</evidence>